<keyword evidence="1" id="KW-1133">Transmembrane helix</keyword>
<keyword evidence="1" id="KW-0812">Transmembrane</keyword>
<keyword evidence="3" id="KW-1185">Reference proteome</keyword>
<accession>A0A2M9C6M8</accession>
<comment type="caution">
    <text evidence="2">The sequence shown here is derived from an EMBL/GenBank/DDBJ whole genome shotgun (WGS) entry which is preliminary data.</text>
</comment>
<dbReference type="Proteomes" id="UP000228740">
    <property type="component" value="Unassembled WGS sequence"/>
</dbReference>
<organism evidence="2 3">
    <name type="scientific">Chryseobacterium geocarposphaerae</name>
    <dbReference type="NCBI Taxonomy" id="1416776"/>
    <lineage>
        <taxon>Bacteria</taxon>
        <taxon>Pseudomonadati</taxon>
        <taxon>Bacteroidota</taxon>
        <taxon>Flavobacteriia</taxon>
        <taxon>Flavobacteriales</taxon>
        <taxon>Weeksellaceae</taxon>
        <taxon>Chryseobacterium group</taxon>
        <taxon>Chryseobacterium</taxon>
    </lineage>
</organism>
<evidence type="ECO:0000313" key="2">
    <source>
        <dbReference type="EMBL" id="PJJ66501.1"/>
    </source>
</evidence>
<evidence type="ECO:0000256" key="1">
    <source>
        <dbReference type="SAM" id="Phobius"/>
    </source>
</evidence>
<proteinExistence type="predicted"/>
<dbReference type="RefSeq" id="WP_157798702.1">
    <property type="nucleotide sequence ID" value="NZ_PGFD01000001.1"/>
</dbReference>
<keyword evidence="1" id="KW-0472">Membrane</keyword>
<reference evidence="2 3" key="1">
    <citation type="submission" date="2017-11" db="EMBL/GenBank/DDBJ databases">
        <title>Genomic Encyclopedia of Archaeal and Bacterial Type Strains, Phase II (KMG-II): From Individual Species to Whole Genera.</title>
        <authorList>
            <person name="Goeker M."/>
        </authorList>
    </citation>
    <scope>NUCLEOTIDE SEQUENCE [LARGE SCALE GENOMIC DNA]</scope>
    <source>
        <strain evidence="2 3">DSM 27617</strain>
    </source>
</reference>
<dbReference type="EMBL" id="PGFD01000001">
    <property type="protein sequence ID" value="PJJ66501.1"/>
    <property type="molecule type" value="Genomic_DNA"/>
</dbReference>
<sequence>MEQTTKTTFDRSAYNPVLFKSYKVTKKLIKYSFYIALIYFAYEGFMAWD</sequence>
<name>A0A2M9C6M8_9FLAO</name>
<gene>
    <name evidence="2" type="ORF">CLV73_0486</name>
</gene>
<protein>
    <submittedName>
        <fullName evidence="2">Uncharacterized protein</fullName>
    </submittedName>
</protein>
<dbReference type="AlphaFoldDB" id="A0A2M9C6M8"/>
<evidence type="ECO:0000313" key="3">
    <source>
        <dbReference type="Proteomes" id="UP000228740"/>
    </source>
</evidence>
<feature type="transmembrane region" description="Helical" evidence="1">
    <location>
        <begin position="28"/>
        <end position="48"/>
    </location>
</feature>
<dbReference type="OrthoDB" id="1495609at2"/>